<dbReference type="Gene3D" id="2.60.40.10">
    <property type="entry name" value="Immunoglobulins"/>
    <property type="match status" value="1"/>
</dbReference>
<evidence type="ECO:0000313" key="4">
    <source>
        <dbReference type="Proteomes" id="UP000095282"/>
    </source>
</evidence>
<evidence type="ECO:0000313" key="5">
    <source>
        <dbReference type="WBParaSite" id="Csp11.Scaffold629.g12176.t1"/>
    </source>
</evidence>
<protein>
    <recommendedName>
        <fullName evidence="1">Major sperm protein</fullName>
    </recommendedName>
</protein>
<feature type="compositionally biased region" description="Basic residues" evidence="2">
    <location>
        <begin position="24"/>
        <end position="41"/>
    </location>
</feature>
<evidence type="ECO:0000259" key="3">
    <source>
        <dbReference type="PROSITE" id="PS50202"/>
    </source>
</evidence>
<dbReference type="PANTHER" id="PTHR22947">
    <property type="entry name" value="MAJOR SPERM PROTEIN"/>
    <property type="match status" value="1"/>
</dbReference>
<dbReference type="InterPro" id="IPR008962">
    <property type="entry name" value="PapD-like_sf"/>
</dbReference>
<organism evidence="4 5">
    <name type="scientific">Caenorhabditis tropicalis</name>
    <dbReference type="NCBI Taxonomy" id="1561998"/>
    <lineage>
        <taxon>Eukaryota</taxon>
        <taxon>Metazoa</taxon>
        <taxon>Ecdysozoa</taxon>
        <taxon>Nematoda</taxon>
        <taxon>Chromadorea</taxon>
        <taxon>Rhabditida</taxon>
        <taxon>Rhabditina</taxon>
        <taxon>Rhabditomorpha</taxon>
        <taxon>Rhabditoidea</taxon>
        <taxon>Rhabditidae</taxon>
        <taxon>Peloderinae</taxon>
        <taxon>Caenorhabditis</taxon>
    </lineage>
</organism>
<keyword evidence="1" id="KW-0963">Cytoplasm</keyword>
<comment type="function">
    <text evidence="1">Central component in molecular interactions underlying sperm crawling. Forms an extensive filament system that extends from sperm villipoda, along the leading edge of the pseudopod.</text>
</comment>
<accession>A0A1I7TVE5</accession>
<feature type="region of interest" description="Disordered" evidence="2">
    <location>
        <begin position="1"/>
        <end position="43"/>
    </location>
</feature>
<name>A0A1I7TVE5_9PELO</name>
<dbReference type="SUPFAM" id="SSF49354">
    <property type="entry name" value="PapD-like"/>
    <property type="match status" value="1"/>
</dbReference>
<dbReference type="InterPro" id="IPR051774">
    <property type="entry name" value="Sperm-specific_class_P"/>
</dbReference>
<dbReference type="Pfam" id="PF00635">
    <property type="entry name" value="Motile_Sperm"/>
    <property type="match status" value="1"/>
</dbReference>
<keyword evidence="1" id="KW-0206">Cytoskeleton</keyword>
<evidence type="ECO:0000256" key="1">
    <source>
        <dbReference type="RuleBase" id="RU003425"/>
    </source>
</evidence>
<keyword evidence="4" id="KW-1185">Reference proteome</keyword>
<dbReference type="STRING" id="1561998.A0A1I7TVE5"/>
<feature type="compositionally biased region" description="Low complexity" evidence="2">
    <location>
        <begin position="8"/>
        <end position="23"/>
    </location>
</feature>
<proteinExistence type="predicted"/>
<dbReference type="PANTHER" id="PTHR22947:SF4">
    <property type="entry name" value="MAJOR SPERM PROTEIN"/>
    <property type="match status" value="1"/>
</dbReference>
<reference evidence="5" key="1">
    <citation type="submission" date="2016-11" db="UniProtKB">
        <authorList>
            <consortium name="WormBaseParasite"/>
        </authorList>
    </citation>
    <scope>IDENTIFICATION</scope>
</reference>
<dbReference type="eggNOG" id="ENOG502THEB">
    <property type="taxonomic scope" value="Eukaryota"/>
</dbReference>
<sequence length="163" mass="17870">MTAAKIFKSLGKSSKSSKSSGSVKSRKLKKNPKGNSNKKVHAAILADKKAARDAINPSLEDHQSVKLTSKKENSSTSKISYSNVRVIPHEMSFRVIGGLKHVRVKNSTGKRMAFMVKCSDNMLFSINPVYGIIESERDAQINILRENGEAKNDKLVIITAPSL</sequence>
<dbReference type="AlphaFoldDB" id="A0A1I7TVE5"/>
<dbReference type="PROSITE" id="PS50202">
    <property type="entry name" value="MSP"/>
    <property type="match status" value="1"/>
</dbReference>
<dbReference type="Proteomes" id="UP000095282">
    <property type="component" value="Unplaced"/>
</dbReference>
<dbReference type="WBParaSite" id="Csp11.Scaffold629.g12176.t1">
    <property type="protein sequence ID" value="Csp11.Scaffold629.g12176.t1"/>
    <property type="gene ID" value="Csp11.Scaffold629.g12176"/>
</dbReference>
<evidence type="ECO:0000256" key="2">
    <source>
        <dbReference type="SAM" id="MobiDB-lite"/>
    </source>
</evidence>
<dbReference type="InterPro" id="IPR000535">
    <property type="entry name" value="MSP_dom"/>
</dbReference>
<feature type="domain" description="MSP" evidence="3">
    <location>
        <begin position="83"/>
        <end position="163"/>
    </location>
</feature>
<dbReference type="InterPro" id="IPR013783">
    <property type="entry name" value="Ig-like_fold"/>
</dbReference>